<feature type="coiled-coil region" evidence="1">
    <location>
        <begin position="862"/>
        <end position="889"/>
    </location>
</feature>
<dbReference type="AlphaFoldDB" id="A0A853G1W5"/>
<feature type="coiled-coil region" evidence="1">
    <location>
        <begin position="658"/>
        <end position="685"/>
    </location>
</feature>
<dbReference type="Gene3D" id="3.40.50.300">
    <property type="entry name" value="P-loop containing nucleotide triphosphate hydrolases"/>
    <property type="match status" value="2"/>
</dbReference>
<keyword evidence="1" id="KW-0175">Coiled coil</keyword>
<protein>
    <submittedName>
        <fullName evidence="3">AAA family ATPase</fullName>
    </submittedName>
</protein>
<feature type="coiled-coil region" evidence="1">
    <location>
        <begin position="274"/>
        <end position="355"/>
    </location>
</feature>
<proteinExistence type="predicted"/>
<evidence type="ECO:0000313" key="4">
    <source>
        <dbReference type="Proteomes" id="UP000559809"/>
    </source>
</evidence>
<dbReference type="Proteomes" id="UP000559809">
    <property type="component" value="Unassembled WGS sequence"/>
</dbReference>
<feature type="coiled-coil region" evidence="1">
    <location>
        <begin position="936"/>
        <end position="1007"/>
    </location>
</feature>
<reference evidence="3 4" key="1">
    <citation type="submission" date="2020-07" db="EMBL/GenBank/DDBJ databases">
        <title>Taxonomic revisions and descriptions of new bacterial species based on genomic comparisons in the high-G+C-content subgroup of the family Alcaligenaceae.</title>
        <authorList>
            <person name="Szabo A."/>
            <person name="Felfoldi T."/>
        </authorList>
    </citation>
    <scope>NUCLEOTIDE SEQUENCE [LARGE SCALE GENOMIC DNA]</scope>
    <source>
        <strain evidence="3 4">LMG 24012</strain>
    </source>
</reference>
<evidence type="ECO:0000259" key="2">
    <source>
        <dbReference type="Pfam" id="PF13514"/>
    </source>
</evidence>
<feature type="coiled-coil region" evidence="1">
    <location>
        <begin position="583"/>
        <end position="613"/>
    </location>
</feature>
<evidence type="ECO:0000256" key="1">
    <source>
        <dbReference type="SAM" id="Coils"/>
    </source>
</evidence>
<evidence type="ECO:0000313" key="3">
    <source>
        <dbReference type="EMBL" id="NYT50279.1"/>
    </source>
</evidence>
<dbReference type="PANTHER" id="PTHR41259:SF1">
    <property type="entry name" value="DOUBLE-STRAND BREAK REPAIR RAD50 ATPASE, PUTATIVE-RELATED"/>
    <property type="match status" value="1"/>
</dbReference>
<dbReference type="InterPro" id="IPR038734">
    <property type="entry name" value="YhaN_AAA"/>
</dbReference>
<dbReference type="Pfam" id="PF13514">
    <property type="entry name" value="AAA_27"/>
    <property type="match status" value="1"/>
</dbReference>
<name>A0A853G1W5_9BURK</name>
<sequence>MRFKRLDLIRYGKFTDRSLEFPLRPADFHLVIGPNEAGKSTLRSAVLDLLFGLPHRTPLDFLHAKADLRLGAAIERDGGVLEFLRLKANRNTLRAPDETPLPDGTLEPWLGSAHRAFFDKMFGLDHERLVAGGNSILNAQDDVGQVLFQSASGIAGLGKVRDALEAEADALWAPAKSSRRAYYAARDLYDQASSDLKNAIVRTRDWAGASDRVRELSERMQTQRREQSARQEARAKLERLRRVMPLLHEIEACERELGSLDGVAPLPPDASQVLAQAQLALARAGQRLEIHRAELARLEADAAALRVDGKLLGLGDDIEALDALRHRYAGHASAIAQAEAQSALLRDELLRSAQELGWGVPDPSAGDGLPALRERVPGLPLRERLAQLLREHESIALAADAAGAAHASRLADAQALEAKLQHHAAPDPGAELRSALAQAQDLGDAEQASSRADLAIRRRREALEQAMARLGAWARSPEALAVADWPAPPVVAGWLAERQSCRADLKSIAARRDDQAAAVRRLALSAEQFQRLHQPVTREDVIDARRQRDAVWRSIRDGGRPPAEAADAYETSVLRADALADQRHDKARETAEYRALAQQLEQERAACEDIRRRHEACASALEVQEAAWRERSAGLGLEGMALEELPDWLARKDAALEAAHALARAQDERDELADAQSRVREALERALLQHGQAVAADASLAALRAQAQLCIREADDARVRRQEWLARQAEARPMLRAAEQAVQAARARLDAWRAEWRAAALRAGLPEDIAMGEAAGALQLLSGMAARLDDLQRLRQEQIDARRHELDAFVARAAALRQAAGLAMPDGGSGVQAAFALSRELARQLAQARQDHERAGAIARAIQDEHAQLRAAERAAAEAQAQLQPLLESAGLGDPAALPEAIARSDRLRELSARLQGLRKRLAEDGDGIGRERLLAEMAQVDAARLQADLAAIQEDMAEAQEQQNALAVELARAEAELAAIAGSDEAARAEARRQEALAAMADAAARYVKVYTAARLLRWSIDRYREEKQGPVLARASDIFAKLTLGAFERLRVDFEREPMALQGQRADGRLVGMDGLSDGTRDQLYLALRLAALELHLEQSAPLPFIADDLFVNYDDARAEAGLRALADLARRTQVIFLSHHDHIQGLARSVFGDELNVIRLE</sequence>
<dbReference type="RefSeq" id="WP_180156049.1">
    <property type="nucleotide sequence ID" value="NZ_JACCEM010000006.1"/>
</dbReference>
<feature type="domain" description="YhaN AAA" evidence="2">
    <location>
        <begin position="1"/>
        <end position="206"/>
    </location>
</feature>
<comment type="caution">
    <text evidence="3">The sequence shown here is derived from an EMBL/GenBank/DDBJ whole genome shotgun (WGS) entry which is preliminary data.</text>
</comment>
<gene>
    <name evidence="3" type="ORF">H0A72_13250</name>
</gene>
<dbReference type="EMBL" id="JACCEM010000006">
    <property type="protein sequence ID" value="NYT50279.1"/>
    <property type="molecule type" value="Genomic_DNA"/>
</dbReference>
<dbReference type="SUPFAM" id="SSF52540">
    <property type="entry name" value="P-loop containing nucleoside triphosphate hydrolases"/>
    <property type="match status" value="1"/>
</dbReference>
<dbReference type="PANTHER" id="PTHR41259">
    <property type="entry name" value="DOUBLE-STRAND BREAK REPAIR RAD50 ATPASE, PUTATIVE-RELATED"/>
    <property type="match status" value="1"/>
</dbReference>
<accession>A0A853G1W5</accession>
<dbReference type="InterPro" id="IPR027417">
    <property type="entry name" value="P-loop_NTPase"/>
</dbReference>
<organism evidence="3 4">
    <name type="scientific">Parapusillimonas granuli</name>
    <dbReference type="NCBI Taxonomy" id="380911"/>
    <lineage>
        <taxon>Bacteria</taxon>
        <taxon>Pseudomonadati</taxon>
        <taxon>Pseudomonadota</taxon>
        <taxon>Betaproteobacteria</taxon>
        <taxon>Burkholderiales</taxon>
        <taxon>Alcaligenaceae</taxon>
        <taxon>Parapusillimonas</taxon>
    </lineage>
</organism>
<keyword evidence="4" id="KW-1185">Reference proteome</keyword>